<comment type="caution">
    <text evidence="8">The sequence shown here is derived from an EMBL/GenBank/DDBJ whole genome shotgun (WGS) entry which is preliminary data.</text>
</comment>
<keyword evidence="9" id="KW-1185">Reference proteome</keyword>
<dbReference type="PROSITE" id="PS51192">
    <property type="entry name" value="HELICASE_ATP_BIND_1"/>
    <property type="match status" value="1"/>
</dbReference>
<dbReference type="InterPro" id="IPR011545">
    <property type="entry name" value="DEAD/DEAH_box_helicase_dom"/>
</dbReference>
<reference evidence="8 9" key="1">
    <citation type="submission" date="2024-08" db="EMBL/GenBank/DDBJ databases">
        <authorList>
            <person name="Will J Nash"/>
            <person name="Angela Man"/>
            <person name="Seanna McTaggart"/>
            <person name="Kendall Baker"/>
            <person name="Tom Barker"/>
            <person name="Leah Catchpole"/>
            <person name="Alex Durrant"/>
            <person name="Karim Gharbi"/>
            <person name="Naomi Irish"/>
            <person name="Gemy Kaithakottil"/>
            <person name="Debby Ku"/>
            <person name="Aaliyah Providence"/>
            <person name="Felix Shaw"/>
            <person name="David Swarbreck"/>
            <person name="Chris Watkins"/>
            <person name="Ann M. McCartney"/>
            <person name="Giulio Formenti"/>
            <person name="Alice Mouton"/>
            <person name="Noel Vella"/>
            <person name="Bjorn M von Reumont"/>
            <person name="Adriana Vella"/>
            <person name="Wilfried Haerty"/>
        </authorList>
    </citation>
    <scope>NUCLEOTIDE SEQUENCE [LARGE SCALE GENOMIC DNA]</scope>
</reference>
<dbReference type="Gene3D" id="1.10.150.20">
    <property type="entry name" value="5' to 3' exonuclease, C-terminal subdomain"/>
    <property type="match status" value="1"/>
</dbReference>
<proteinExistence type="predicted"/>
<evidence type="ECO:0000256" key="1">
    <source>
        <dbReference type="ARBA" id="ARBA00022741"/>
    </source>
</evidence>
<evidence type="ECO:0000256" key="3">
    <source>
        <dbReference type="ARBA" id="ARBA00022806"/>
    </source>
</evidence>
<dbReference type="CDD" id="cd18795">
    <property type="entry name" value="SF2_C_Ski2"/>
    <property type="match status" value="1"/>
</dbReference>
<evidence type="ECO:0000259" key="7">
    <source>
        <dbReference type="PROSITE" id="PS51194"/>
    </source>
</evidence>
<dbReference type="Pfam" id="PF21099">
    <property type="entry name" value="POLQ_helical"/>
    <property type="match status" value="1"/>
</dbReference>
<protein>
    <recommendedName>
        <fullName evidence="10">Helicase POLQ-like</fullName>
    </recommendedName>
</protein>
<evidence type="ECO:0000256" key="4">
    <source>
        <dbReference type="ARBA" id="ARBA00022840"/>
    </source>
</evidence>
<dbReference type="InterPro" id="IPR001650">
    <property type="entry name" value="Helicase_C-like"/>
</dbReference>
<dbReference type="InterPro" id="IPR014001">
    <property type="entry name" value="Helicase_ATP-bd"/>
</dbReference>
<keyword evidence="3" id="KW-0347">Helicase</keyword>
<dbReference type="Gene3D" id="1.10.3380.20">
    <property type="match status" value="1"/>
</dbReference>
<dbReference type="InterPro" id="IPR046931">
    <property type="entry name" value="HTH_61"/>
</dbReference>
<dbReference type="CDD" id="cd18026">
    <property type="entry name" value="DEXHc_POLQ-like"/>
    <property type="match status" value="1"/>
</dbReference>
<keyword evidence="2" id="KW-0378">Hydrolase</keyword>
<comment type="catalytic activity">
    <reaction evidence="5">
        <text>ATP + H2O = ADP + phosphate + H(+)</text>
        <dbReference type="Rhea" id="RHEA:13065"/>
        <dbReference type="ChEBI" id="CHEBI:15377"/>
        <dbReference type="ChEBI" id="CHEBI:15378"/>
        <dbReference type="ChEBI" id="CHEBI:30616"/>
        <dbReference type="ChEBI" id="CHEBI:43474"/>
        <dbReference type="ChEBI" id="CHEBI:456216"/>
        <dbReference type="EC" id="5.6.2.4"/>
    </reaction>
</comment>
<evidence type="ECO:0000256" key="5">
    <source>
        <dbReference type="ARBA" id="ARBA00048988"/>
    </source>
</evidence>
<dbReference type="Pfam" id="PF00270">
    <property type="entry name" value="DEAD"/>
    <property type="match status" value="1"/>
</dbReference>
<evidence type="ECO:0000313" key="8">
    <source>
        <dbReference type="EMBL" id="CAL7945074.1"/>
    </source>
</evidence>
<feature type="domain" description="Helicase ATP-binding" evidence="6">
    <location>
        <begin position="223"/>
        <end position="396"/>
    </location>
</feature>
<dbReference type="SUPFAM" id="SSF52540">
    <property type="entry name" value="P-loop containing nucleoside triphosphate hydrolases"/>
    <property type="match status" value="1"/>
</dbReference>
<evidence type="ECO:0000256" key="2">
    <source>
        <dbReference type="ARBA" id="ARBA00022801"/>
    </source>
</evidence>
<dbReference type="InterPro" id="IPR050474">
    <property type="entry name" value="Hel308_SKI2-like"/>
</dbReference>
<dbReference type="PANTHER" id="PTHR47961:SF12">
    <property type="entry name" value="HELICASE POLQ-LIKE"/>
    <property type="match status" value="1"/>
</dbReference>
<feature type="domain" description="Helicase C-terminal" evidence="7">
    <location>
        <begin position="444"/>
        <end position="627"/>
    </location>
</feature>
<keyword evidence="4" id="KW-0067">ATP-binding</keyword>
<dbReference type="PANTHER" id="PTHR47961">
    <property type="entry name" value="DNA POLYMERASE THETA, PUTATIVE (AFU_ORTHOLOGUE AFUA_1G05260)-RELATED"/>
    <property type="match status" value="1"/>
</dbReference>
<accession>A0ABP1NYX6</accession>
<dbReference type="Pfam" id="PF20470">
    <property type="entry name" value="HTH_61"/>
    <property type="match status" value="1"/>
</dbReference>
<dbReference type="InterPro" id="IPR048960">
    <property type="entry name" value="POLQ-like_helical"/>
</dbReference>
<evidence type="ECO:0008006" key="10">
    <source>
        <dbReference type="Google" id="ProtNLM"/>
    </source>
</evidence>
<dbReference type="InterPro" id="IPR027417">
    <property type="entry name" value="P-loop_NTPase"/>
</dbReference>
<dbReference type="Gene3D" id="3.40.50.300">
    <property type="entry name" value="P-loop containing nucleotide triphosphate hydrolases"/>
    <property type="match status" value="2"/>
</dbReference>
<organism evidence="8 9">
    <name type="scientific">Xylocopa violacea</name>
    <name type="common">Violet carpenter bee</name>
    <name type="synonym">Apis violacea</name>
    <dbReference type="NCBI Taxonomy" id="135666"/>
    <lineage>
        <taxon>Eukaryota</taxon>
        <taxon>Metazoa</taxon>
        <taxon>Ecdysozoa</taxon>
        <taxon>Arthropoda</taxon>
        <taxon>Hexapoda</taxon>
        <taxon>Insecta</taxon>
        <taxon>Pterygota</taxon>
        <taxon>Neoptera</taxon>
        <taxon>Endopterygota</taxon>
        <taxon>Hymenoptera</taxon>
        <taxon>Apocrita</taxon>
        <taxon>Aculeata</taxon>
        <taxon>Apoidea</taxon>
        <taxon>Anthophila</taxon>
        <taxon>Apidae</taxon>
        <taxon>Xylocopa</taxon>
        <taxon>Xylocopa</taxon>
    </lineage>
</organism>
<dbReference type="SUPFAM" id="SSF158702">
    <property type="entry name" value="Sec63 N-terminal domain-like"/>
    <property type="match status" value="1"/>
</dbReference>
<dbReference type="Pfam" id="PF00271">
    <property type="entry name" value="Helicase_C"/>
    <property type="match status" value="1"/>
</dbReference>
<dbReference type="Proteomes" id="UP001642520">
    <property type="component" value="Unassembled WGS sequence"/>
</dbReference>
<evidence type="ECO:0000259" key="6">
    <source>
        <dbReference type="PROSITE" id="PS51192"/>
    </source>
</evidence>
<sequence length="996" mass="112899">MFSKSPRACDSAINLVLSMNDSVLQDFEDDKETESNTFNVNVHEKTLNSFADEWSTCDIFETNEDYGDENVADNKEEDSPVNITKEANTQWQDNTLLNEVFTHLESPIVNDNNLEEPAKVSKSLQNYSGEAPPTEILDPIHLPKNNQKNVKFLKRNVVDNSNDIQNKIYCLHEEVDKRNVDVHRTSSIDNNTFYGLPNTVRKLFLEIRGINVLYKWQDECLNLDAVKNRRNLIYALPTSGGKTLVAEILMLKELICNKRSAIFVLPFVAIVQEKVQAMTPFALQLNFLIEEYAAAKGTYPPKKRRKKNSIYMCTIEKALGLVNSLIEENRFNEIGIIVVDELHLLGDSGGRGATLEVLLTKALYVNENIHIVGMSATIGNLDEIAEFLNADLYTGNFRPVEIKEYVKCDSNIWLLDLKTEELLTDVKKINYRYSKSAAAVDPDQIGGLVMDVIPEDSCLVFCSSRKNCENVALLLIKVLFKSLKEYKKDEKQNLLDALKNEEGLCPILDKTIKFGVAYHHSGLTSEERRLLEDAFRVGTLCVICCTSTLAAGVNLPARRVILRSPYVGNQFLSLSRYKQMVGRAGRAGMGNIGESILICKSIQLEQVIELLKSKMDDSLSTLHLDKDRGLNNLILSAILLSIARTRFELHKIANRTLLNVQQKRLNVNIKEIVDKTIIELLKASVIKVKREHASLIALDTTIVFPSQDISPSSISTKTNKKTVKLTRETKLELCSLGRAAMKGYMDMQCAYMLYQDLKKAQEHLILVDYLHLLYLVTPYDIISQINPVGSVYYDVVVHLSEKQMKTARLLGIDEVTVRKIRDGIIPKNVEPRVVRRFYTTLMLYDLWTQHAVYAIAEKYQVNRGIVQNLLSAVSSFAFSVIRFCQELEEFWSFRDLLNAFSKRLSYCCPLELEALMDLPLVKIGRARQLYNAGFKTVQDIAKAQPIDLKEKIPYLSKKAAIQIIESAKLLIIGKVEDLRDETEDILDGINMSTLRF</sequence>
<name>A0ABP1NYX6_XYLVO</name>
<dbReference type="SMART" id="SM00487">
    <property type="entry name" value="DEXDc"/>
    <property type="match status" value="1"/>
</dbReference>
<dbReference type="PROSITE" id="PS51194">
    <property type="entry name" value="HELICASE_CTER"/>
    <property type="match status" value="1"/>
</dbReference>
<dbReference type="SMART" id="SM00490">
    <property type="entry name" value="HELICc"/>
    <property type="match status" value="1"/>
</dbReference>
<dbReference type="Pfam" id="PF14520">
    <property type="entry name" value="HHH_5"/>
    <property type="match status" value="1"/>
</dbReference>
<keyword evidence="1" id="KW-0547">Nucleotide-binding</keyword>
<evidence type="ECO:0000313" key="9">
    <source>
        <dbReference type="Proteomes" id="UP001642520"/>
    </source>
</evidence>
<dbReference type="EMBL" id="CAXAJV020001293">
    <property type="protein sequence ID" value="CAL7945074.1"/>
    <property type="molecule type" value="Genomic_DNA"/>
</dbReference>
<gene>
    <name evidence="8" type="ORF">XYLVIOL_LOCUS6995</name>
</gene>